<dbReference type="InterPro" id="IPR029057">
    <property type="entry name" value="PRTase-like"/>
</dbReference>
<evidence type="ECO:0000256" key="8">
    <source>
        <dbReference type="RuleBase" id="RU004324"/>
    </source>
</evidence>
<dbReference type="Proteomes" id="UP000318509">
    <property type="component" value="Unassembled WGS sequence"/>
</dbReference>
<reference evidence="11 12" key="1">
    <citation type="journal article" date="2019" name="Nat. Microbiol.">
        <title>Mediterranean grassland soil C-N compound turnover is dependent on rainfall and depth, and is mediated by genomically divergent microorganisms.</title>
        <authorList>
            <person name="Diamond S."/>
            <person name="Andeer P.F."/>
            <person name="Li Z."/>
            <person name="Crits-Christoph A."/>
            <person name="Burstein D."/>
            <person name="Anantharaman K."/>
            <person name="Lane K.R."/>
            <person name="Thomas B.C."/>
            <person name="Pan C."/>
            <person name="Northen T.R."/>
            <person name="Banfield J.F."/>
        </authorList>
    </citation>
    <scope>NUCLEOTIDE SEQUENCE [LARGE SCALE GENOMIC DNA]</scope>
    <source>
        <strain evidence="11">NP_3</strain>
    </source>
</reference>
<feature type="domain" description="Ribose-phosphate pyrophosphokinase N-terminal" evidence="10">
    <location>
        <begin position="9"/>
        <end position="123"/>
    </location>
</feature>
<dbReference type="AlphaFoldDB" id="A0A537K982"/>
<evidence type="ECO:0000256" key="5">
    <source>
        <dbReference type="ARBA" id="ARBA00022777"/>
    </source>
</evidence>
<keyword evidence="4" id="KW-0547">Nucleotide-binding</keyword>
<dbReference type="Pfam" id="PF00156">
    <property type="entry name" value="Pribosyltran"/>
    <property type="match status" value="1"/>
</dbReference>
<evidence type="ECO:0000259" key="9">
    <source>
        <dbReference type="Pfam" id="PF00156"/>
    </source>
</evidence>
<name>A0A537K982_9BACT</name>
<dbReference type="FunFam" id="3.40.50.2020:FF:000014">
    <property type="entry name" value="Ribose-phosphate pyrophosphokinase 1"/>
    <property type="match status" value="1"/>
</dbReference>
<evidence type="ECO:0000313" key="11">
    <source>
        <dbReference type="EMBL" id="TMI92317.1"/>
    </source>
</evidence>
<dbReference type="SUPFAM" id="SSF53271">
    <property type="entry name" value="PRTase-like"/>
    <property type="match status" value="2"/>
</dbReference>
<dbReference type="Gene3D" id="3.40.50.2020">
    <property type="match status" value="2"/>
</dbReference>
<dbReference type="InterPro" id="IPR000836">
    <property type="entry name" value="PRTase_dom"/>
</dbReference>
<proteinExistence type="inferred from homology"/>
<dbReference type="GO" id="GO:0005737">
    <property type="term" value="C:cytoplasm"/>
    <property type="evidence" value="ECO:0007669"/>
    <property type="project" value="TreeGrafter"/>
</dbReference>
<dbReference type="GO" id="GO:0000287">
    <property type="term" value="F:magnesium ion binding"/>
    <property type="evidence" value="ECO:0007669"/>
    <property type="project" value="InterPro"/>
</dbReference>
<dbReference type="EMBL" id="VBAK01000065">
    <property type="protein sequence ID" value="TMI92317.1"/>
    <property type="molecule type" value="Genomic_DNA"/>
</dbReference>
<protein>
    <recommendedName>
        <fullName evidence="1">ribose-phosphate diphosphokinase</fullName>
        <ecNumber evidence="1">2.7.6.1</ecNumber>
    </recommendedName>
</protein>
<evidence type="ECO:0000313" key="12">
    <source>
        <dbReference type="Proteomes" id="UP000318509"/>
    </source>
</evidence>
<evidence type="ECO:0000256" key="2">
    <source>
        <dbReference type="ARBA" id="ARBA00022679"/>
    </source>
</evidence>
<dbReference type="GO" id="GO:0002189">
    <property type="term" value="C:ribose phosphate diphosphokinase complex"/>
    <property type="evidence" value="ECO:0007669"/>
    <property type="project" value="TreeGrafter"/>
</dbReference>
<comment type="catalytic activity">
    <reaction evidence="7">
        <text>D-ribose 5-phosphate + ATP = 5-phospho-alpha-D-ribose 1-diphosphate + AMP + H(+)</text>
        <dbReference type="Rhea" id="RHEA:15609"/>
        <dbReference type="ChEBI" id="CHEBI:15378"/>
        <dbReference type="ChEBI" id="CHEBI:30616"/>
        <dbReference type="ChEBI" id="CHEBI:58017"/>
        <dbReference type="ChEBI" id="CHEBI:78346"/>
        <dbReference type="ChEBI" id="CHEBI:456215"/>
        <dbReference type="EC" id="2.7.6.1"/>
    </reaction>
</comment>
<comment type="similarity">
    <text evidence="8">Belongs to the ribose-phosphate pyrophosphokinase family.</text>
</comment>
<evidence type="ECO:0000256" key="3">
    <source>
        <dbReference type="ARBA" id="ARBA00022727"/>
    </source>
</evidence>
<dbReference type="CDD" id="cd06223">
    <property type="entry name" value="PRTases_typeI"/>
    <property type="match status" value="1"/>
</dbReference>
<keyword evidence="2" id="KW-0808">Transferase</keyword>
<sequence length="317" mass="34339">MPPYLIAPPESEALGRAIAQAANWEWAAIEERRFAGGEFTLRPLAAVGNQDVCVVQTLAPTAEASIADRLVRLLFLLGSLRDAGARSRIALIPYLAYARQERRAESCDPVHTRYVAELLEAAGMTHLIALDVHDLAALDNSFRVPVDHLTARPIFVDWLAEQPLSDPLAVASPDIGGIKRAQLFREQLEKRLGRAVEFLFMEKRRAAGHISGQQIVGHAGGRHVLIIDDLCATGETLLRAAASFHDAGALRVSAAITHVANAEGLRALCANRYLSQVVVTDSALTPEAEMQDSARGKLYVRPCASLFSPCLAQLGSR</sequence>
<dbReference type="GO" id="GO:0016301">
    <property type="term" value="F:kinase activity"/>
    <property type="evidence" value="ECO:0007669"/>
    <property type="project" value="UniProtKB-KW"/>
</dbReference>
<keyword evidence="3 8" id="KW-0545">Nucleotide biosynthesis</keyword>
<evidence type="ECO:0000256" key="1">
    <source>
        <dbReference type="ARBA" id="ARBA00013247"/>
    </source>
</evidence>
<dbReference type="InterPro" id="IPR005946">
    <property type="entry name" value="Rib-P_diPkinase"/>
</dbReference>
<evidence type="ECO:0000256" key="4">
    <source>
        <dbReference type="ARBA" id="ARBA00022741"/>
    </source>
</evidence>
<dbReference type="InterPro" id="IPR029099">
    <property type="entry name" value="Pribosyltran_N"/>
</dbReference>
<accession>A0A537K982</accession>
<gene>
    <name evidence="11" type="ORF">E6H00_02905</name>
</gene>
<dbReference type="GO" id="GO:0005524">
    <property type="term" value="F:ATP binding"/>
    <property type="evidence" value="ECO:0007669"/>
    <property type="project" value="UniProtKB-KW"/>
</dbReference>
<evidence type="ECO:0000259" key="10">
    <source>
        <dbReference type="Pfam" id="PF13793"/>
    </source>
</evidence>
<dbReference type="Pfam" id="PF13793">
    <property type="entry name" value="Pribosyltran_N"/>
    <property type="match status" value="1"/>
</dbReference>
<dbReference type="PANTHER" id="PTHR10210">
    <property type="entry name" value="RIBOSE-PHOSPHATE DIPHOSPHOKINASE FAMILY MEMBER"/>
    <property type="match status" value="1"/>
</dbReference>
<dbReference type="GO" id="GO:0004749">
    <property type="term" value="F:ribose phosphate diphosphokinase activity"/>
    <property type="evidence" value="ECO:0007669"/>
    <property type="project" value="UniProtKB-EC"/>
</dbReference>
<keyword evidence="5 11" id="KW-0418">Kinase</keyword>
<evidence type="ECO:0000256" key="6">
    <source>
        <dbReference type="ARBA" id="ARBA00022840"/>
    </source>
</evidence>
<evidence type="ECO:0000256" key="7">
    <source>
        <dbReference type="ARBA" id="ARBA00049535"/>
    </source>
</evidence>
<dbReference type="EC" id="2.7.6.1" evidence="1"/>
<dbReference type="PANTHER" id="PTHR10210:SF32">
    <property type="entry name" value="RIBOSE-PHOSPHATE PYROPHOSPHOKINASE 2"/>
    <property type="match status" value="1"/>
</dbReference>
<feature type="domain" description="Phosphoribosyltransferase" evidence="9">
    <location>
        <begin position="167"/>
        <end position="261"/>
    </location>
</feature>
<keyword evidence="6" id="KW-0067">ATP-binding</keyword>
<comment type="caution">
    <text evidence="11">The sequence shown here is derived from an EMBL/GenBank/DDBJ whole genome shotgun (WGS) entry which is preliminary data.</text>
</comment>
<dbReference type="GO" id="GO:0006015">
    <property type="term" value="P:5-phosphoribose 1-diphosphate biosynthetic process"/>
    <property type="evidence" value="ECO:0007669"/>
    <property type="project" value="TreeGrafter"/>
</dbReference>
<dbReference type="SMART" id="SM01400">
    <property type="entry name" value="Pribosyltran_N"/>
    <property type="match status" value="1"/>
</dbReference>
<dbReference type="GO" id="GO:0006164">
    <property type="term" value="P:purine nucleotide biosynthetic process"/>
    <property type="evidence" value="ECO:0007669"/>
    <property type="project" value="TreeGrafter"/>
</dbReference>
<dbReference type="NCBIfam" id="TIGR01251">
    <property type="entry name" value="ribP_PPkin"/>
    <property type="match status" value="1"/>
</dbReference>
<organism evidence="11 12">
    <name type="scientific">Candidatus Segetimicrobium genomatis</name>
    <dbReference type="NCBI Taxonomy" id="2569760"/>
    <lineage>
        <taxon>Bacteria</taxon>
        <taxon>Bacillati</taxon>
        <taxon>Candidatus Sysuimicrobiota</taxon>
        <taxon>Candidatus Sysuimicrobiia</taxon>
        <taxon>Candidatus Sysuimicrobiales</taxon>
        <taxon>Candidatus Segetimicrobiaceae</taxon>
        <taxon>Candidatus Segetimicrobium</taxon>
    </lineage>
</organism>